<evidence type="ECO:0000259" key="1">
    <source>
        <dbReference type="Pfam" id="PF00534"/>
    </source>
</evidence>
<dbReference type="InterPro" id="IPR050194">
    <property type="entry name" value="Glycosyltransferase_grp1"/>
</dbReference>
<evidence type="ECO:0000313" key="3">
    <source>
        <dbReference type="Proteomes" id="UP001221009"/>
    </source>
</evidence>
<evidence type="ECO:0000313" key="2">
    <source>
        <dbReference type="EMBL" id="WET63183.1"/>
    </source>
</evidence>
<protein>
    <submittedName>
        <fullName evidence="2">Glycosyltransferase family 4 protein</fullName>
    </submittedName>
</protein>
<name>A0A3R6BJK1_PARDI</name>
<dbReference type="Gene3D" id="3.40.50.2000">
    <property type="entry name" value="Glycogen Phosphorylase B"/>
    <property type="match status" value="2"/>
</dbReference>
<reference evidence="2" key="1">
    <citation type="submission" date="2023-03" db="EMBL/GenBank/DDBJ databases">
        <title>Parabacteroides distasonis, a bacteria resistant against UC.</title>
        <authorList>
            <person name="Dai W."/>
        </authorList>
    </citation>
    <scope>NUCLEOTIDE SEQUENCE</scope>
    <source>
        <strain evidence="2">F1-28</strain>
    </source>
</reference>
<dbReference type="SUPFAM" id="SSF53756">
    <property type="entry name" value="UDP-Glycosyltransferase/glycogen phosphorylase"/>
    <property type="match status" value="1"/>
</dbReference>
<dbReference type="InterPro" id="IPR001296">
    <property type="entry name" value="Glyco_trans_1"/>
</dbReference>
<gene>
    <name evidence="2" type="ORF">P2T59_15950</name>
</gene>
<feature type="domain" description="Glycosyl transferase family 1" evidence="1">
    <location>
        <begin position="197"/>
        <end position="334"/>
    </location>
</feature>
<dbReference type="Pfam" id="PF00534">
    <property type="entry name" value="Glycos_transf_1"/>
    <property type="match status" value="1"/>
</dbReference>
<dbReference type="RefSeq" id="WP_005864096.1">
    <property type="nucleotide sequence ID" value="NZ_AP019729.1"/>
</dbReference>
<dbReference type="EMBL" id="CP120353">
    <property type="protein sequence ID" value="WET63183.1"/>
    <property type="molecule type" value="Genomic_DNA"/>
</dbReference>
<sequence>MKKKLIVFHPAIAPYRVDFFNSIDEIFDAKFYFEFDNALEQTFDQKRLQEYLSFIPKYLSPGFLGIKNLRFDVLSILWKNKADVVFISEYNLLGLLVCLFKILVNWRLKIVTVCDDNVKMAQNASWVKRIMRYVMLHILSAVILADPKSMEWYGTSLKYKAKYCYFPIIQSDAIFRERLKQALPLSVSLTKKYDLIGKKVILYVGRLVEVKNVSLLLKAFHDVIGKSPEARLFIVGDGELQAELKRQIRGYIYMHSVQFVGKQEGLDLFAYYNIAQIFVLPSIYEPFGTVINEALLAGCYTLCSSAAGSACLIKPHRNGDLFDPDSNTELGEKLLFSIRHCEGVKDVLLKENNMYHSYDQYITSLFNQLNSIIN</sequence>
<proteinExistence type="predicted"/>
<dbReference type="AlphaFoldDB" id="A0A3R6BJK1"/>
<dbReference type="CDD" id="cd03801">
    <property type="entry name" value="GT4_PimA-like"/>
    <property type="match status" value="1"/>
</dbReference>
<dbReference type="PANTHER" id="PTHR45947">
    <property type="entry name" value="SULFOQUINOVOSYL TRANSFERASE SQD2"/>
    <property type="match status" value="1"/>
</dbReference>
<dbReference type="GO" id="GO:0016757">
    <property type="term" value="F:glycosyltransferase activity"/>
    <property type="evidence" value="ECO:0007669"/>
    <property type="project" value="InterPro"/>
</dbReference>
<dbReference type="PANTHER" id="PTHR45947:SF3">
    <property type="entry name" value="SULFOQUINOVOSYL TRANSFERASE SQD2"/>
    <property type="match status" value="1"/>
</dbReference>
<organism evidence="2 3">
    <name type="scientific">Parabacteroides distasonis</name>
    <dbReference type="NCBI Taxonomy" id="823"/>
    <lineage>
        <taxon>Bacteria</taxon>
        <taxon>Pseudomonadati</taxon>
        <taxon>Bacteroidota</taxon>
        <taxon>Bacteroidia</taxon>
        <taxon>Bacteroidales</taxon>
        <taxon>Tannerellaceae</taxon>
        <taxon>Parabacteroides</taxon>
    </lineage>
</organism>
<dbReference type="Proteomes" id="UP001221009">
    <property type="component" value="Chromosome"/>
</dbReference>
<accession>A0A3R6BJK1</accession>